<comment type="pathway">
    <text evidence="1">Amino-acid biosynthesis; L-arginine biosynthesis; N(2)-acetyl-L-ornithine from L-glutamate: step 3/4.</text>
</comment>
<dbReference type="InterPro" id="IPR036291">
    <property type="entry name" value="NAD(P)-bd_dom_sf"/>
</dbReference>
<dbReference type="InterPro" id="IPR050085">
    <property type="entry name" value="AGPR"/>
</dbReference>
<keyword evidence="5" id="KW-0560">Oxidoreductase</keyword>
<gene>
    <name evidence="8" type="ORF">M440DRAFT_1358385</name>
</gene>
<dbReference type="STRING" id="983965.A0A2T4C188"/>
<keyword evidence="9" id="KW-1185">Reference proteome</keyword>
<dbReference type="InterPro" id="IPR000706">
    <property type="entry name" value="AGPR_type-1"/>
</dbReference>
<evidence type="ECO:0000256" key="6">
    <source>
        <dbReference type="SAM" id="MobiDB-lite"/>
    </source>
</evidence>
<keyword evidence="4" id="KW-0521">NADP</keyword>
<evidence type="ECO:0000256" key="1">
    <source>
        <dbReference type="ARBA" id="ARBA00004862"/>
    </source>
</evidence>
<protein>
    <submittedName>
        <fullName evidence="8">Acetylglutamate kinase</fullName>
    </submittedName>
</protein>
<dbReference type="InterPro" id="IPR000534">
    <property type="entry name" value="Semialdehyde_DH_NAD-bd"/>
</dbReference>
<dbReference type="PANTHER" id="PTHR32338:SF10">
    <property type="entry name" value="N-ACETYL-GAMMA-GLUTAMYL-PHOSPHATE REDUCTASE, CHLOROPLASTIC-RELATED"/>
    <property type="match status" value="1"/>
</dbReference>
<evidence type="ECO:0000256" key="5">
    <source>
        <dbReference type="ARBA" id="ARBA00023002"/>
    </source>
</evidence>
<dbReference type="InterPro" id="IPR058924">
    <property type="entry name" value="AGPR_dimerisation_dom"/>
</dbReference>
<dbReference type="Pfam" id="PF22698">
    <property type="entry name" value="Semialdhyde_dhC_1"/>
    <property type="match status" value="1"/>
</dbReference>
<dbReference type="CDD" id="cd23936">
    <property type="entry name" value="AGPR_C_ARG5_6_like"/>
    <property type="match status" value="1"/>
</dbReference>
<dbReference type="HAMAP" id="MF_00150">
    <property type="entry name" value="ArgC_type1"/>
    <property type="match status" value="1"/>
</dbReference>
<dbReference type="EMBL" id="KZ679134">
    <property type="protein sequence ID" value="PTB75323.1"/>
    <property type="molecule type" value="Genomic_DNA"/>
</dbReference>
<dbReference type="OrthoDB" id="438291at2759"/>
<dbReference type="Gene3D" id="3.40.50.720">
    <property type="entry name" value="NAD(P)-binding Rossmann-like Domain"/>
    <property type="match status" value="1"/>
</dbReference>
<feature type="region of interest" description="Disordered" evidence="6">
    <location>
        <begin position="51"/>
        <end position="72"/>
    </location>
</feature>
<reference evidence="8 9" key="1">
    <citation type="submission" date="2016-07" db="EMBL/GenBank/DDBJ databases">
        <title>Multiple horizontal gene transfer events from other fungi enriched the ability of initially mycotrophic Trichoderma (Ascomycota) to feed on dead plant biomass.</title>
        <authorList>
            <consortium name="DOE Joint Genome Institute"/>
            <person name="Aerts A."/>
            <person name="Atanasova L."/>
            <person name="Chenthamara K."/>
            <person name="Zhang J."/>
            <person name="Grujic M."/>
            <person name="Henrissat B."/>
            <person name="Kuo A."/>
            <person name="Salamov A."/>
            <person name="Lipzen A."/>
            <person name="Labutti K."/>
            <person name="Barry K."/>
            <person name="Miao Y."/>
            <person name="Rahimi M.J."/>
            <person name="Shen Q."/>
            <person name="Grigoriev I.V."/>
            <person name="Kubicek C.P."/>
            <person name="Druzhinina I.S."/>
        </authorList>
    </citation>
    <scope>NUCLEOTIDE SEQUENCE [LARGE SCALE GENOMIC DNA]</scope>
    <source>
        <strain evidence="8 9">ATCC 18648</strain>
    </source>
</reference>
<dbReference type="SMART" id="SM00859">
    <property type="entry name" value="Semialdhyde_dh"/>
    <property type="match status" value="1"/>
</dbReference>
<accession>A0A2T4C188</accession>
<dbReference type="SUPFAM" id="SSF55347">
    <property type="entry name" value="Glyceraldehyde-3-phosphate dehydrogenase-like, C-terminal domain"/>
    <property type="match status" value="1"/>
</dbReference>
<dbReference type="Proteomes" id="UP000240760">
    <property type="component" value="Unassembled WGS sequence"/>
</dbReference>
<evidence type="ECO:0000256" key="4">
    <source>
        <dbReference type="ARBA" id="ARBA00022857"/>
    </source>
</evidence>
<dbReference type="AlphaFoldDB" id="A0A2T4C188"/>
<evidence type="ECO:0000256" key="2">
    <source>
        <dbReference type="ARBA" id="ARBA00022571"/>
    </source>
</evidence>
<dbReference type="GO" id="GO:0070401">
    <property type="term" value="F:NADP+ binding"/>
    <property type="evidence" value="ECO:0007669"/>
    <property type="project" value="InterPro"/>
</dbReference>
<evidence type="ECO:0000313" key="9">
    <source>
        <dbReference type="Proteomes" id="UP000240760"/>
    </source>
</evidence>
<dbReference type="GO" id="GO:0006526">
    <property type="term" value="P:L-arginine biosynthetic process"/>
    <property type="evidence" value="ECO:0007669"/>
    <property type="project" value="UniProtKB-UniPathway"/>
</dbReference>
<keyword evidence="2" id="KW-0055">Arginine biosynthesis</keyword>
<dbReference type="Pfam" id="PF01118">
    <property type="entry name" value="Semialdhyde_dh"/>
    <property type="match status" value="1"/>
</dbReference>
<dbReference type="SUPFAM" id="SSF51735">
    <property type="entry name" value="NAD(P)-binding Rossmann-fold domains"/>
    <property type="match status" value="1"/>
</dbReference>
<dbReference type="NCBIfam" id="TIGR01850">
    <property type="entry name" value="argC"/>
    <property type="match status" value="1"/>
</dbReference>
<evidence type="ECO:0000313" key="8">
    <source>
        <dbReference type="EMBL" id="PTB75323.1"/>
    </source>
</evidence>
<dbReference type="CDD" id="cd24149">
    <property type="entry name" value="AGPR_N_ARG5_6_like"/>
    <property type="match status" value="1"/>
</dbReference>
<dbReference type="GO" id="GO:0051287">
    <property type="term" value="F:NAD binding"/>
    <property type="evidence" value="ECO:0007669"/>
    <property type="project" value="InterPro"/>
</dbReference>
<name>A0A2T4C188_TRILO</name>
<dbReference type="GO" id="GO:0003942">
    <property type="term" value="F:N-acetyl-gamma-glutamyl-phosphate reductase activity"/>
    <property type="evidence" value="ECO:0007669"/>
    <property type="project" value="InterPro"/>
</dbReference>
<keyword evidence="8" id="KW-0808">Transferase</keyword>
<dbReference type="UniPathway" id="UPA00068">
    <property type="reaction ID" value="UER00108"/>
</dbReference>
<dbReference type="Gene3D" id="3.30.360.10">
    <property type="entry name" value="Dihydrodipicolinate Reductase, domain 2"/>
    <property type="match status" value="1"/>
</dbReference>
<evidence type="ECO:0000256" key="3">
    <source>
        <dbReference type="ARBA" id="ARBA00022605"/>
    </source>
</evidence>
<keyword evidence="3" id="KW-0028">Amino-acid biosynthesis</keyword>
<dbReference type="GO" id="GO:0016301">
    <property type="term" value="F:kinase activity"/>
    <property type="evidence" value="ECO:0007669"/>
    <property type="project" value="UniProtKB-KW"/>
</dbReference>
<feature type="domain" description="Semialdehyde dehydrogenase NAD-binding" evidence="7">
    <location>
        <begin position="75"/>
        <end position="197"/>
    </location>
</feature>
<dbReference type="FunFam" id="3.30.360.10:FF:000019">
    <property type="entry name" value="Bifunctional acetylglutamate kinase/N-acetyl-gamma-glutamyl-phosphate reductase"/>
    <property type="match status" value="1"/>
</dbReference>
<dbReference type="PANTHER" id="PTHR32338">
    <property type="entry name" value="N-ACETYL-GAMMA-GLUTAMYL-PHOSPHATE REDUCTASE, CHLOROPLASTIC-RELATED-RELATED"/>
    <property type="match status" value="1"/>
</dbReference>
<evidence type="ECO:0000259" key="7">
    <source>
        <dbReference type="SMART" id="SM00859"/>
    </source>
</evidence>
<keyword evidence="8" id="KW-0418">Kinase</keyword>
<sequence length="388" mass="42024">MLSATSVALRAGARRAVRRSASILPATTGPTRCLAGRQTSFAIAGMGQQRRGYAATTNPNPPLGKKNATNETPSRIGLIGARGYTGSALVELLNEHPYMDLRHVSSRELAGQELKGYTKRKVIYETLSPEDVARLDKDGEVDCWIMALPNGVCQPYVEALDQNKSNSVIVDLSADFRFNDTWTYGLPELVKRSKIAQSRRISNPGCYATGAQIGLSGARDLLDGMPTIFGVSGYSGAGSKPNARNNVEVLKNAIIPYSLTSHVHEREISHHLNHEVAFVPHVAGWFRGITLTLNIPLNKQVTSRDIRQIYQDRYAGEKLIKVVGEPPLVSGIMGRHGVEIGGFAVDSTGKRVVVIVTIDNLAKGASTQCLQNMNLALGYGEFEGIPVM</sequence>
<proteinExistence type="inferred from homology"/>
<organism evidence="8 9">
    <name type="scientific">Trichoderma longibrachiatum ATCC 18648</name>
    <dbReference type="NCBI Taxonomy" id="983965"/>
    <lineage>
        <taxon>Eukaryota</taxon>
        <taxon>Fungi</taxon>
        <taxon>Dikarya</taxon>
        <taxon>Ascomycota</taxon>
        <taxon>Pezizomycotina</taxon>
        <taxon>Sordariomycetes</taxon>
        <taxon>Hypocreomycetidae</taxon>
        <taxon>Hypocreales</taxon>
        <taxon>Hypocreaceae</taxon>
        <taxon>Trichoderma</taxon>
    </lineage>
</organism>